<reference evidence="2 3" key="1">
    <citation type="submission" date="2020-08" db="EMBL/GenBank/DDBJ databases">
        <title>Whole genome shotgun sequence of Actinocatenispora thailandica NBRC 105041.</title>
        <authorList>
            <person name="Komaki H."/>
            <person name="Tamura T."/>
        </authorList>
    </citation>
    <scope>NUCLEOTIDE SEQUENCE [LARGE SCALE GENOMIC DNA]</scope>
    <source>
        <strain evidence="2 3">NBRC 105041</strain>
    </source>
</reference>
<dbReference type="EMBL" id="AP023355">
    <property type="protein sequence ID" value="BCJ37647.1"/>
    <property type="molecule type" value="Genomic_DNA"/>
</dbReference>
<dbReference type="Proteomes" id="UP000611640">
    <property type="component" value="Chromosome"/>
</dbReference>
<dbReference type="Gene3D" id="3.40.50.150">
    <property type="entry name" value="Vaccinia Virus protein VP39"/>
    <property type="match status" value="1"/>
</dbReference>
<evidence type="ECO:0000313" key="2">
    <source>
        <dbReference type="EMBL" id="BCJ37647.1"/>
    </source>
</evidence>
<dbReference type="RefSeq" id="WP_203963825.1">
    <property type="nucleotide sequence ID" value="NZ_AP023355.1"/>
</dbReference>
<dbReference type="KEGG" id="atl:Athai_51500"/>
<proteinExistence type="predicted"/>
<dbReference type="InterPro" id="IPR041698">
    <property type="entry name" value="Methyltransf_25"/>
</dbReference>
<feature type="domain" description="Methyltransferase" evidence="1">
    <location>
        <begin position="39"/>
        <end position="136"/>
    </location>
</feature>
<gene>
    <name evidence="2" type="ORF">Athai_51500</name>
</gene>
<protein>
    <recommendedName>
        <fullName evidence="1">Methyltransferase domain-containing protein</fullName>
    </recommendedName>
</protein>
<evidence type="ECO:0000259" key="1">
    <source>
        <dbReference type="Pfam" id="PF13649"/>
    </source>
</evidence>
<accession>A0A7R7DTP4</accession>
<sequence length="236" mass="25193">MPDVVFGEFADLIRSVGGDPLVAALPDVLRAQHTTGLALDLGAGTGIGTVTLADALPDSPVIAVERDPEMRTALMTRLAGRPDLRDRVTVLPGDVLADPEPGPWGLALAIHLVCQLAPEQRRQLLALLADRLAPDGVAVLDRHYGTADPKPVPETVSATVRQGDCEYQRVFAATAKPDRIHARNTYRVVRRGTVLAEHVVETTVYASDEATVLAEAAAAGLRHEFTGDRLVLLRPA</sequence>
<keyword evidence="3" id="KW-1185">Reference proteome</keyword>
<dbReference type="InterPro" id="IPR029063">
    <property type="entry name" value="SAM-dependent_MTases_sf"/>
</dbReference>
<organism evidence="2 3">
    <name type="scientific">Actinocatenispora thailandica</name>
    <dbReference type="NCBI Taxonomy" id="227318"/>
    <lineage>
        <taxon>Bacteria</taxon>
        <taxon>Bacillati</taxon>
        <taxon>Actinomycetota</taxon>
        <taxon>Actinomycetes</taxon>
        <taxon>Micromonosporales</taxon>
        <taxon>Micromonosporaceae</taxon>
        <taxon>Actinocatenispora</taxon>
    </lineage>
</organism>
<dbReference type="SUPFAM" id="SSF53335">
    <property type="entry name" value="S-adenosyl-L-methionine-dependent methyltransferases"/>
    <property type="match status" value="1"/>
</dbReference>
<name>A0A7R7DTP4_9ACTN</name>
<evidence type="ECO:0000313" key="3">
    <source>
        <dbReference type="Proteomes" id="UP000611640"/>
    </source>
</evidence>
<dbReference type="Pfam" id="PF13649">
    <property type="entry name" value="Methyltransf_25"/>
    <property type="match status" value="1"/>
</dbReference>
<dbReference type="AlphaFoldDB" id="A0A7R7DTP4"/>
<dbReference type="CDD" id="cd02440">
    <property type="entry name" value="AdoMet_MTases"/>
    <property type="match status" value="1"/>
</dbReference>